<feature type="transmembrane region" description="Helical" evidence="5">
    <location>
        <begin position="91"/>
        <end position="113"/>
    </location>
</feature>
<evidence type="ECO:0000313" key="7">
    <source>
        <dbReference type="EMBL" id="GII46102.1"/>
    </source>
</evidence>
<dbReference type="EMBL" id="BOOQ01000015">
    <property type="protein sequence ID" value="GII46102.1"/>
    <property type="molecule type" value="Genomic_DNA"/>
</dbReference>
<keyword evidence="2 5" id="KW-0812">Transmembrane</keyword>
<feature type="transmembrane region" description="Helical" evidence="5">
    <location>
        <begin position="30"/>
        <end position="54"/>
    </location>
</feature>
<evidence type="ECO:0000256" key="2">
    <source>
        <dbReference type="ARBA" id="ARBA00022692"/>
    </source>
</evidence>
<feature type="transmembrane region" description="Helical" evidence="5">
    <location>
        <begin position="60"/>
        <end position="79"/>
    </location>
</feature>
<feature type="transmembrane region" description="Helical" evidence="5">
    <location>
        <begin position="119"/>
        <end position="142"/>
    </location>
</feature>
<comment type="caution">
    <text evidence="7">The sequence shown here is derived from an EMBL/GenBank/DDBJ whole genome shotgun (WGS) entry which is preliminary data.</text>
</comment>
<gene>
    <name evidence="7" type="ORF">Psi02_25260</name>
</gene>
<evidence type="ECO:0000256" key="1">
    <source>
        <dbReference type="ARBA" id="ARBA00004141"/>
    </source>
</evidence>
<dbReference type="InterPro" id="IPR007267">
    <property type="entry name" value="GtrA_DPMS_TM"/>
</dbReference>
<dbReference type="GO" id="GO:0000271">
    <property type="term" value="P:polysaccharide biosynthetic process"/>
    <property type="evidence" value="ECO:0007669"/>
    <property type="project" value="InterPro"/>
</dbReference>
<keyword evidence="8" id="KW-1185">Reference proteome</keyword>
<dbReference type="Pfam" id="PF04138">
    <property type="entry name" value="GtrA_DPMS_TM"/>
    <property type="match status" value="1"/>
</dbReference>
<evidence type="ECO:0000256" key="4">
    <source>
        <dbReference type="ARBA" id="ARBA00023136"/>
    </source>
</evidence>
<dbReference type="GO" id="GO:0016020">
    <property type="term" value="C:membrane"/>
    <property type="evidence" value="ECO:0007669"/>
    <property type="project" value="UniProtKB-SubCell"/>
</dbReference>
<dbReference type="RefSeq" id="WP_203973699.1">
    <property type="nucleotide sequence ID" value="NZ_BAAAKY010000049.1"/>
</dbReference>
<evidence type="ECO:0000313" key="8">
    <source>
        <dbReference type="Proteomes" id="UP000644610"/>
    </source>
</evidence>
<evidence type="ECO:0000256" key="3">
    <source>
        <dbReference type="ARBA" id="ARBA00022989"/>
    </source>
</evidence>
<sequence>MIEIATAAAGDGNSKTTRSALRAALSRERITYMAAGATTALVYYVFLGLGLLVTGDRVPYLFLVAACYSATVPAAYPVYRRLVFRDAGGSWLTGCLRFYAVGASFLAVSMTGVPLLVELAGFPVLVAQGLIIIASPPLTYLIHNKWTFRSGQPV</sequence>
<keyword evidence="4 5" id="KW-0472">Membrane</keyword>
<protein>
    <recommendedName>
        <fullName evidence="6">GtrA/DPMS transmembrane domain-containing protein</fullName>
    </recommendedName>
</protein>
<accession>A0A8J3XL99</accession>
<dbReference type="Proteomes" id="UP000644610">
    <property type="component" value="Unassembled WGS sequence"/>
</dbReference>
<proteinExistence type="predicted"/>
<organism evidence="7 8">
    <name type="scientific">Planotetraspora silvatica</name>
    <dbReference type="NCBI Taxonomy" id="234614"/>
    <lineage>
        <taxon>Bacteria</taxon>
        <taxon>Bacillati</taxon>
        <taxon>Actinomycetota</taxon>
        <taxon>Actinomycetes</taxon>
        <taxon>Streptosporangiales</taxon>
        <taxon>Streptosporangiaceae</taxon>
        <taxon>Planotetraspora</taxon>
    </lineage>
</organism>
<feature type="domain" description="GtrA/DPMS transmembrane" evidence="6">
    <location>
        <begin position="32"/>
        <end position="148"/>
    </location>
</feature>
<keyword evidence="3 5" id="KW-1133">Transmembrane helix</keyword>
<evidence type="ECO:0000259" key="6">
    <source>
        <dbReference type="Pfam" id="PF04138"/>
    </source>
</evidence>
<dbReference type="AlphaFoldDB" id="A0A8J3XL99"/>
<comment type="subcellular location">
    <subcellularLocation>
        <location evidence="1">Membrane</location>
        <topology evidence="1">Multi-pass membrane protein</topology>
    </subcellularLocation>
</comment>
<reference evidence="7" key="1">
    <citation type="submission" date="2021-01" db="EMBL/GenBank/DDBJ databases">
        <title>Whole genome shotgun sequence of Planotetraspora silvatica NBRC 100141.</title>
        <authorList>
            <person name="Komaki H."/>
            <person name="Tamura T."/>
        </authorList>
    </citation>
    <scope>NUCLEOTIDE SEQUENCE</scope>
    <source>
        <strain evidence="7">NBRC 100141</strain>
    </source>
</reference>
<evidence type="ECO:0000256" key="5">
    <source>
        <dbReference type="SAM" id="Phobius"/>
    </source>
</evidence>
<name>A0A8J3XL99_9ACTN</name>